<dbReference type="CDD" id="cd00042">
    <property type="entry name" value="CY"/>
    <property type="match status" value="1"/>
</dbReference>
<comment type="caution">
    <text evidence="6">The sequence shown here is derived from an EMBL/GenBank/DDBJ whole genome shotgun (WGS) entry which is preliminary data.</text>
</comment>
<evidence type="ECO:0000313" key="6">
    <source>
        <dbReference type="EMBL" id="KAF9603207.1"/>
    </source>
</evidence>
<keyword evidence="1 3" id="KW-0646">Protease inhibitor</keyword>
<accession>A0A835HS11</accession>
<evidence type="ECO:0000259" key="5">
    <source>
        <dbReference type="SMART" id="SM00043"/>
    </source>
</evidence>
<keyword evidence="2 3" id="KW-0789">Thiol protease inhibitor</keyword>
<name>A0A835HS11_9MAGN</name>
<dbReference type="EMBL" id="JADFTS010000006">
    <property type="protein sequence ID" value="KAF9603207.1"/>
    <property type="molecule type" value="Genomic_DNA"/>
</dbReference>
<feature type="compositionally biased region" description="Low complexity" evidence="4">
    <location>
        <begin position="78"/>
        <end position="89"/>
    </location>
</feature>
<dbReference type="PROSITE" id="PS00287">
    <property type="entry name" value="CYSTATIN"/>
    <property type="match status" value="1"/>
</dbReference>
<dbReference type="InterPro" id="IPR000010">
    <property type="entry name" value="Cystatin_dom"/>
</dbReference>
<dbReference type="SUPFAM" id="SSF117281">
    <property type="entry name" value="Kelch motif"/>
    <property type="match status" value="1"/>
</dbReference>
<evidence type="ECO:0000313" key="7">
    <source>
        <dbReference type="Proteomes" id="UP000631114"/>
    </source>
</evidence>
<dbReference type="GO" id="GO:0004869">
    <property type="term" value="F:cysteine-type endopeptidase inhibitor activity"/>
    <property type="evidence" value="ECO:0007669"/>
    <property type="project" value="UniProtKB-KW"/>
</dbReference>
<dbReference type="PANTHER" id="PTHR11413:SF110">
    <property type="entry name" value="CYSTEINE PROTEINASE INHIBITOR 6"/>
    <property type="match status" value="1"/>
</dbReference>
<dbReference type="InterPro" id="IPR015915">
    <property type="entry name" value="Kelch-typ_b-propeller"/>
</dbReference>
<evidence type="ECO:0000256" key="4">
    <source>
        <dbReference type="SAM" id="MobiDB-lite"/>
    </source>
</evidence>
<dbReference type="InterPro" id="IPR006652">
    <property type="entry name" value="Kelch_1"/>
</dbReference>
<keyword evidence="7" id="KW-1185">Reference proteome</keyword>
<dbReference type="Proteomes" id="UP000631114">
    <property type="component" value="Unassembled WGS sequence"/>
</dbReference>
<dbReference type="Pfam" id="PF16845">
    <property type="entry name" value="SQAPI"/>
    <property type="match status" value="1"/>
</dbReference>
<dbReference type="SUPFAM" id="SSF54403">
    <property type="entry name" value="Cystatin/monellin"/>
    <property type="match status" value="1"/>
</dbReference>
<dbReference type="PANTHER" id="PTHR11413">
    <property type="entry name" value="CYSTATIN FAMILY MEMBER"/>
    <property type="match status" value="1"/>
</dbReference>
<evidence type="ECO:0000256" key="3">
    <source>
        <dbReference type="RuleBase" id="RU362130"/>
    </source>
</evidence>
<dbReference type="AlphaFoldDB" id="A0A835HS11"/>
<proteinExistence type="inferred from homology"/>
<feature type="domain" description="Cystatin" evidence="5">
    <location>
        <begin position="471"/>
        <end position="567"/>
    </location>
</feature>
<evidence type="ECO:0000256" key="2">
    <source>
        <dbReference type="ARBA" id="ARBA00022704"/>
    </source>
</evidence>
<dbReference type="Gene3D" id="2.120.10.80">
    <property type="entry name" value="Kelch-type beta propeller"/>
    <property type="match status" value="1"/>
</dbReference>
<evidence type="ECO:0000256" key="1">
    <source>
        <dbReference type="ARBA" id="ARBA00022690"/>
    </source>
</evidence>
<feature type="region of interest" description="Disordered" evidence="4">
    <location>
        <begin position="76"/>
        <end position="101"/>
    </location>
</feature>
<dbReference type="Gene3D" id="3.10.450.10">
    <property type="match status" value="1"/>
</dbReference>
<dbReference type="Pfam" id="PF01344">
    <property type="entry name" value="Kelch_1"/>
    <property type="match status" value="1"/>
</dbReference>
<dbReference type="OrthoDB" id="1908104at2759"/>
<dbReference type="InterPro" id="IPR027214">
    <property type="entry name" value="Cystatin"/>
</dbReference>
<dbReference type="InterPro" id="IPR046350">
    <property type="entry name" value="Cystatin_sf"/>
</dbReference>
<dbReference type="SMART" id="SM00043">
    <property type="entry name" value="CY"/>
    <property type="match status" value="1"/>
</dbReference>
<protein>
    <recommendedName>
        <fullName evidence="3">Cysteine proteinase inhibitor</fullName>
    </recommendedName>
</protein>
<dbReference type="InterPro" id="IPR018073">
    <property type="entry name" value="Prot_inh_cystat_CS"/>
</dbReference>
<comment type="similarity">
    <text evidence="3">Belongs to the cystatin family. Phytocystatin subfamily.</text>
</comment>
<organism evidence="6 7">
    <name type="scientific">Coptis chinensis</name>
    <dbReference type="NCBI Taxonomy" id="261450"/>
    <lineage>
        <taxon>Eukaryota</taxon>
        <taxon>Viridiplantae</taxon>
        <taxon>Streptophyta</taxon>
        <taxon>Embryophyta</taxon>
        <taxon>Tracheophyta</taxon>
        <taxon>Spermatophyta</taxon>
        <taxon>Magnoliopsida</taxon>
        <taxon>Ranunculales</taxon>
        <taxon>Ranunculaceae</taxon>
        <taxon>Coptidoideae</taxon>
        <taxon>Coptis</taxon>
    </lineage>
</organism>
<sequence>MRPQACCSVDLVKWAFHAKNPRWVKAGNHQNHVACPVHQYLWPCSKKRKVAKKGRRPKYIFGNPYLRFRACSKKNASKESSQINSDSSSRQPATMVATENNTSTSATTVATIADSGLEDKIGIVIYFCVDGREWYHIDPCESTKQRRRELTSEYSMPDHIHSNFGAVALGSKLYAIGGRVETPADSIESLAQVFVYDTQSTNSYWEKGPSMISAKQQPYVSAIEGKIYAMGTEGDDAVKGPWAEFFDMESNEWVGLPPPHVKSSSWLRVEFYGKDIMNDLSARHVAVDDMLFSFSMGQLYACDLTRPRLEPEPVSGLERLQSVIDPGGLQIVYILHIGKGELCLIWTRETFDDTIVHCLKFLVDTDNAARGFRAVIIRSDTFIIDGDEITNCTAMFKLGTKRLGNPPMESWLIYFNEWQLFTNKVSHSLAMGSRLVKGEREYGTRRTNTNDAVSSNYFYQQQKHLIKMASGALGGIRDSEECSQNSVEIESLTKFAVDKHNKKENALLEFARVVKAKEQVVSGTMHHLTLEAIDVGKKKIYKTIPKNSSKKQYTKLYQKHFVIKNELEIYIKQAH</sequence>
<gene>
    <name evidence="6" type="ORF">IFM89_034540</name>
</gene>
<reference evidence="6 7" key="1">
    <citation type="submission" date="2020-10" db="EMBL/GenBank/DDBJ databases">
        <title>The Coptis chinensis genome and diversification of protoberbering-type alkaloids.</title>
        <authorList>
            <person name="Wang B."/>
            <person name="Shu S."/>
            <person name="Song C."/>
            <person name="Liu Y."/>
        </authorList>
    </citation>
    <scope>NUCLEOTIDE SEQUENCE [LARGE SCALE GENOMIC DNA]</scope>
    <source>
        <strain evidence="6">HL-2020</strain>
        <tissue evidence="6">Leaf</tissue>
    </source>
</reference>